<protein>
    <recommendedName>
        <fullName evidence="8">tRNA-binding domain-containing protein</fullName>
    </recommendedName>
</protein>
<dbReference type="InterPro" id="IPR036282">
    <property type="entry name" value="Glutathione-S-Trfase_C_sf"/>
</dbReference>
<feature type="compositionally biased region" description="Basic and acidic residues" evidence="7">
    <location>
        <begin position="136"/>
        <end position="160"/>
    </location>
</feature>
<feature type="region of interest" description="Disordered" evidence="7">
    <location>
        <begin position="109"/>
        <end position="161"/>
    </location>
</feature>
<dbReference type="CDD" id="cd10289">
    <property type="entry name" value="GST_C_AaRS_like"/>
    <property type="match status" value="1"/>
</dbReference>
<feature type="domain" description="TRNA-binding" evidence="8">
    <location>
        <begin position="162"/>
        <end position="265"/>
    </location>
</feature>
<evidence type="ECO:0000256" key="7">
    <source>
        <dbReference type="SAM" id="MobiDB-lite"/>
    </source>
</evidence>
<dbReference type="GO" id="GO:0032991">
    <property type="term" value="C:protein-containing complex"/>
    <property type="evidence" value="ECO:0007669"/>
    <property type="project" value="UniProtKB-ARBA"/>
</dbReference>
<evidence type="ECO:0000256" key="1">
    <source>
        <dbReference type="ARBA" id="ARBA00004496"/>
    </source>
</evidence>
<dbReference type="GO" id="GO:0000049">
    <property type="term" value="F:tRNA binding"/>
    <property type="evidence" value="ECO:0007669"/>
    <property type="project" value="UniProtKB-UniRule"/>
</dbReference>
<dbReference type="EMBL" id="JAMWBK010000003">
    <property type="protein sequence ID" value="KAJ8907150.1"/>
    <property type="molecule type" value="Genomic_DNA"/>
</dbReference>
<dbReference type="PROSITE" id="PS50886">
    <property type="entry name" value="TRBD"/>
    <property type="match status" value="1"/>
</dbReference>
<keyword evidence="2" id="KW-0963">Cytoplasm</keyword>
<keyword evidence="3 6" id="KW-0820">tRNA-binding</keyword>
<evidence type="ECO:0000313" key="10">
    <source>
        <dbReference type="Proteomes" id="UP001157974"/>
    </source>
</evidence>
<dbReference type="Gene3D" id="2.40.50.140">
    <property type="entry name" value="Nucleic acid-binding proteins"/>
    <property type="match status" value="1"/>
</dbReference>
<dbReference type="Pfam" id="PF01588">
    <property type="entry name" value="tRNA_bind"/>
    <property type="match status" value="1"/>
</dbReference>
<name>A0AAV8UY57_9RHOD</name>
<comment type="caution">
    <text evidence="9">The sequence shown here is derived from an EMBL/GenBank/DDBJ whole genome shotgun (WGS) entry which is preliminary data.</text>
</comment>
<evidence type="ECO:0000313" key="9">
    <source>
        <dbReference type="EMBL" id="KAJ8907150.1"/>
    </source>
</evidence>
<organism evidence="9 10">
    <name type="scientific">Rhodosorus marinus</name>
    <dbReference type="NCBI Taxonomy" id="101924"/>
    <lineage>
        <taxon>Eukaryota</taxon>
        <taxon>Rhodophyta</taxon>
        <taxon>Stylonematophyceae</taxon>
        <taxon>Stylonematales</taxon>
        <taxon>Stylonemataceae</taxon>
        <taxon>Rhodosorus</taxon>
    </lineage>
</organism>
<accession>A0AAV8UY57</accession>
<keyword evidence="4 6" id="KW-0694">RNA-binding</keyword>
<evidence type="ECO:0000256" key="6">
    <source>
        <dbReference type="PROSITE-ProRule" id="PRU00209"/>
    </source>
</evidence>
<gene>
    <name evidence="9" type="ORF">NDN08_003632</name>
</gene>
<dbReference type="PANTHER" id="PTHR11586">
    <property type="entry name" value="TRNA-AMINOACYLATION COFACTOR ARC1 FAMILY MEMBER"/>
    <property type="match status" value="1"/>
</dbReference>
<keyword evidence="5" id="KW-0648">Protein biosynthesis</keyword>
<reference evidence="9 10" key="1">
    <citation type="journal article" date="2023" name="Nat. Commun.">
        <title>Origin of minicircular mitochondrial genomes in red algae.</title>
        <authorList>
            <person name="Lee Y."/>
            <person name="Cho C.H."/>
            <person name="Lee Y.M."/>
            <person name="Park S.I."/>
            <person name="Yang J.H."/>
            <person name="West J.A."/>
            <person name="Bhattacharya D."/>
            <person name="Yoon H.S."/>
        </authorList>
    </citation>
    <scope>NUCLEOTIDE SEQUENCE [LARGE SCALE GENOMIC DNA]</scope>
    <source>
        <strain evidence="9 10">CCMP1338</strain>
        <tissue evidence="9">Whole cell</tissue>
    </source>
</reference>
<dbReference type="PANTHER" id="PTHR11586:SF33">
    <property type="entry name" value="AMINOACYL TRNA SYNTHASE COMPLEX-INTERACTING MULTIFUNCTIONAL PROTEIN 1"/>
    <property type="match status" value="1"/>
</dbReference>
<sequence length="324" mass="35317">MPEESVEKWVQLANTGGDLRSLMNEVNMHMETRTFLVGNELSAADEAVYKAIHAELLKNAADEKARLSGVHVWRWFDLIQHRCEKKGDLAMIDIDLNLSMEQMKIAAVSSKKSSSSAPGGGLSEEERAAKAAQKKAAKEAKKAAKKDKPGPTQTPKREETLSVSRLDIRVANILKAENHPDADGLYLEQIDVGDDKPRTVCSGLRKFFTTPDLLLGPCLCVCNLKPAKMRGIVSEAMVLCATSTNGSIVELVMPPEGSTVGTRVVFEGEEGEPDAQLNPKKQIFEKIAVDFITTEQLVATWKGKPFSTPQGVCKVKSVKNGGIK</sequence>
<evidence type="ECO:0000256" key="4">
    <source>
        <dbReference type="ARBA" id="ARBA00022884"/>
    </source>
</evidence>
<dbReference type="SUPFAM" id="SSF47616">
    <property type="entry name" value="GST C-terminal domain-like"/>
    <property type="match status" value="1"/>
</dbReference>
<evidence type="ECO:0000256" key="2">
    <source>
        <dbReference type="ARBA" id="ARBA00022490"/>
    </source>
</evidence>
<evidence type="ECO:0000256" key="5">
    <source>
        <dbReference type="ARBA" id="ARBA00022917"/>
    </source>
</evidence>
<dbReference type="InterPro" id="IPR053836">
    <property type="entry name" value="Arc1-like_N"/>
</dbReference>
<dbReference type="SUPFAM" id="SSF50249">
    <property type="entry name" value="Nucleic acid-binding proteins"/>
    <property type="match status" value="1"/>
</dbReference>
<dbReference type="InterPro" id="IPR012340">
    <property type="entry name" value="NA-bd_OB-fold"/>
</dbReference>
<keyword evidence="10" id="KW-1185">Reference proteome</keyword>
<proteinExistence type="predicted"/>
<dbReference type="InterPro" id="IPR051270">
    <property type="entry name" value="Tyrosine-tRNA_ligase_regulator"/>
</dbReference>
<evidence type="ECO:0000256" key="3">
    <source>
        <dbReference type="ARBA" id="ARBA00022555"/>
    </source>
</evidence>
<dbReference type="Pfam" id="PF21972">
    <property type="entry name" value="Arc1p_N_like"/>
    <property type="match status" value="1"/>
</dbReference>
<evidence type="ECO:0000259" key="8">
    <source>
        <dbReference type="PROSITE" id="PS50886"/>
    </source>
</evidence>
<dbReference type="AlphaFoldDB" id="A0AAV8UY57"/>
<dbReference type="Proteomes" id="UP001157974">
    <property type="component" value="Unassembled WGS sequence"/>
</dbReference>
<comment type="subcellular location">
    <subcellularLocation>
        <location evidence="1">Cytoplasm</location>
    </subcellularLocation>
</comment>
<dbReference type="CDD" id="cd02799">
    <property type="entry name" value="tRNA_bind_EMAP-II_like"/>
    <property type="match status" value="1"/>
</dbReference>
<dbReference type="GO" id="GO:0006412">
    <property type="term" value="P:translation"/>
    <property type="evidence" value="ECO:0007669"/>
    <property type="project" value="UniProtKB-KW"/>
</dbReference>
<dbReference type="FunFam" id="2.40.50.140:FF:000047">
    <property type="entry name" value="tyrosine--tRNA ligase, cytoplasmic isoform X2"/>
    <property type="match status" value="1"/>
</dbReference>
<dbReference type="InterPro" id="IPR002547">
    <property type="entry name" value="tRNA-bd_dom"/>
</dbReference>
<dbReference type="Gene3D" id="1.20.1050.130">
    <property type="match status" value="1"/>
</dbReference>
<dbReference type="GO" id="GO:0005737">
    <property type="term" value="C:cytoplasm"/>
    <property type="evidence" value="ECO:0007669"/>
    <property type="project" value="UniProtKB-SubCell"/>
</dbReference>